<reference evidence="2" key="1">
    <citation type="journal article" date="2007" name="Plant Cell">
        <title>Dothideomycete-plant interactions illuminated by genome sequencing and EST analysis of the wheat pathogen Stagonospora nodorum.</title>
        <authorList>
            <person name="Hane J.K."/>
            <person name="Lowe R.G."/>
            <person name="Solomon P.S."/>
            <person name="Tan K.C."/>
            <person name="Schoch C.L."/>
            <person name="Spatafora J.W."/>
            <person name="Crous P.W."/>
            <person name="Kodira C."/>
            <person name="Birren B.W."/>
            <person name="Galagan J.E."/>
            <person name="Torriani S.F."/>
            <person name="McDonald B.A."/>
            <person name="Oliver R.P."/>
        </authorList>
    </citation>
    <scope>NUCLEOTIDE SEQUENCE [LARGE SCALE GENOMIC DNA]</scope>
    <source>
        <strain evidence="2">SN15 / ATCC MYA-4574 / FGSC 10173</strain>
    </source>
</reference>
<accession>Q0UBE3</accession>
<evidence type="ECO:0000313" key="2">
    <source>
        <dbReference type="Proteomes" id="UP000001055"/>
    </source>
</evidence>
<organism evidence="1 2">
    <name type="scientific">Phaeosphaeria nodorum (strain SN15 / ATCC MYA-4574 / FGSC 10173)</name>
    <name type="common">Glume blotch fungus</name>
    <name type="synonym">Parastagonospora nodorum</name>
    <dbReference type="NCBI Taxonomy" id="321614"/>
    <lineage>
        <taxon>Eukaryota</taxon>
        <taxon>Fungi</taxon>
        <taxon>Dikarya</taxon>
        <taxon>Ascomycota</taxon>
        <taxon>Pezizomycotina</taxon>
        <taxon>Dothideomycetes</taxon>
        <taxon>Pleosporomycetidae</taxon>
        <taxon>Pleosporales</taxon>
        <taxon>Pleosporineae</taxon>
        <taxon>Phaeosphaeriaceae</taxon>
        <taxon>Parastagonospora</taxon>
    </lineage>
</organism>
<gene>
    <name evidence="1" type="ORF">SNOG_10921</name>
</gene>
<dbReference type="RefSeq" id="XP_001801179.1">
    <property type="nucleotide sequence ID" value="XM_001801127.1"/>
</dbReference>
<proteinExistence type="predicted"/>
<name>Q0UBE3_PHANO</name>
<dbReference type="KEGG" id="pno:SNOG_10921"/>
<evidence type="ECO:0000313" key="1">
    <source>
        <dbReference type="EMBL" id="EAT81420.1"/>
    </source>
</evidence>
<dbReference type="AlphaFoldDB" id="Q0UBE3"/>
<dbReference type="InParanoid" id="Q0UBE3"/>
<dbReference type="GeneID" id="5978087"/>
<dbReference type="Proteomes" id="UP000001055">
    <property type="component" value="Unassembled WGS sequence"/>
</dbReference>
<sequence>MSRFFCYQQIEIAVLQPRFYLHIYRTYRGASQLMKLTPQKGHQIASFTLHDDFDITIIWHNVDTRSHFTRFSIESCGRIERILIDFARVLQTVVLE</sequence>
<dbReference type="EMBL" id="CH445342">
    <property type="protein sequence ID" value="EAT81420.1"/>
    <property type="molecule type" value="Genomic_DNA"/>
</dbReference>
<protein>
    <submittedName>
        <fullName evidence="1">Uncharacterized protein</fullName>
    </submittedName>
</protein>
<dbReference type="VEuPathDB" id="FungiDB:JI435_109210"/>